<dbReference type="InterPro" id="IPR029035">
    <property type="entry name" value="DHS-like_NAD/FAD-binding_dom"/>
</dbReference>
<dbReference type="PANTHER" id="PTHR43153">
    <property type="entry name" value="ELECTRON TRANSFER FLAVOPROTEIN ALPHA"/>
    <property type="match status" value="1"/>
</dbReference>
<feature type="domain" description="Electron transfer flavoprotein alpha/beta-subunit N-terminal" evidence="10">
    <location>
        <begin position="4"/>
        <end position="189"/>
    </location>
</feature>
<dbReference type="SUPFAM" id="SSF52467">
    <property type="entry name" value="DHS-like NAD/FAD-binding domain"/>
    <property type="match status" value="1"/>
</dbReference>
<dbReference type="Pfam" id="PF01012">
    <property type="entry name" value="ETF"/>
    <property type="match status" value="1"/>
</dbReference>
<dbReference type="AlphaFoldDB" id="A0AAU7DFT7"/>
<feature type="binding site" evidence="9">
    <location>
        <position position="290"/>
    </location>
    <ligand>
        <name>FAD</name>
        <dbReference type="ChEBI" id="CHEBI:57692"/>
    </ligand>
</feature>
<evidence type="ECO:0000256" key="1">
    <source>
        <dbReference type="ARBA" id="ARBA00005817"/>
    </source>
</evidence>
<proteinExistence type="inferred from homology"/>
<comment type="cofactor">
    <cofactor evidence="9">
        <name>FAD</name>
        <dbReference type="ChEBI" id="CHEBI:57692"/>
    </cofactor>
    <text evidence="9">Binds 1 FAD per dimer.</text>
</comment>
<organism evidence="11">
    <name type="scientific">Telmatobacter sp. DSM 110680</name>
    <dbReference type="NCBI Taxonomy" id="3036704"/>
    <lineage>
        <taxon>Bacteria</taxon>
        <taxon>Pseudomonadati</taxon>
        <taxon>Acidobacteriota</taxon>
        <taxon>Terriglobia</taxon>
        <taxon>Terriglobales</taxon>
        <taxon>Acidobacteriaceae</taxon>
        <taxon>Telmatobacter</taxon>
    </lineage>
</organism>
<feature type="binding site" evidence="9">
    <location>
        <begin position="252"/>
        <end position="256"/>
    </location>
    <ligand>
        <name>FAD</name>
        <dbReference type="ChEBI" id="CHEBI:57692"/>
    </ligand>
</feature>
<dbReference type="InterPro" id="IPR001308">
    <property type="entry name" value="ETF_a/FixB"/>
</dbReference>
<dbReference type="PROSITE" id="PS00696">
    <property type="entry name" value="ETF_ALPHA"/>
    <property type="match status" value="1"/>
</dbReference>
<comment type="function">
    <text evidence="6">The electron transfer flavoprotein serves as a specific electron acceptor for other dehydrogenases. It transfers the electrons to the main respiratory chain via ETF-ubiquinone oxidoreductase (ETF dehydrogenase).</text>
</comment>
<dbReference type="Gene3D" id="3.40.50.1220">
    <property type="entry name" value="TPP-binding domain"/>
    <property type="match status" value="1"/>
</dbReference>
<comment type="similarity">
    <text evidence="1">Belongs to the ETF alpha-subunit/FixB family.</text>
</comment>
<evidence type="ECO:0000256" key="9">
    <source>
        <dbReference type="PIRSR" id="PIRSR000089-1"/>
    </source>
</evidence>
<accession>A0AAU7DFT7</accession>
<dbReference type="SUPFAM" id="SSF52402">
    <property type="entry name" value="Adenine nucleotide alpha hydrolases-like"/>
    <property type="match status" value="1"/>
</dbReference>
<evidence type="ECO:0000256" key="2">
    <source>
        <dbReference type="ARBA" id="ARBA00022448"/>
    </source>
</evidence>
<reference evidence="11" key="1">
    <citation type="submission" date="2023-03" db="EMBL/GenBank/DDBJ databases">
        <title>Edaphobacter sp.</title>
        <authorList>
            <person name="Huber K.J."/>
            <person name="Papendorf J."/>
            <person name="Pilke C."/>
            <person name="Bunk B."/>
            <person name="Sproeer C."/>
            <person name="Pester M."/>
        </authorList>
    </citation>
    <scope>NUCLEOTIDE SEQUENCE</scope>
    <source>
        <strain evidence="11">DSM 110680</strain>
    </source>
</reference>
<dbReference type="InterPro" id="IPR014730">
    <property type="entry name" value="ETF_a/b_N"/>
</dbReference>
<sequence length="325" mass="33951">MSGIYVVLEDRSGRIGRISWEALAAANILAAQPGTKPNTIVIGAQTEALAKEAAAKGVAKVIRIEHPLLAQYTSDGFTGALDQFIRAESPDFIVFPHSYQVRDYVPALAARLGRVLVGDVTAISDGPVFTRSLMQGRLSGNYKSAGSGPTFISVQSGAFRADADESSVGAAQIITFTPTIDAAQIRTKPSEPFRGAAQTVDLGSAQLIVAVGRGIKEADNLPLVQDLATALGAEIAASRPICDNGWLPIERQVGSSGQTVAPKLYLAVGISGAIQHLVGMKGAQCIVAINKDAEAPIFEVADYGIVGDLFEVVPALTEAVKAARQ</sequence>
<keyword evidence="3" id="KW-0285">Flavoprotein</keyword>
<protein>
    <recommendedName>
        <fullName evidence="7">Electron transfer flavoprotein subunit alpha</fullName>
    </recommendedName>
    <alternativeName>
        <fullName evidence="8">Electron transfer flavoprotein large subunit</fullName>
    </alternativeName>
</protein>
<evidence type="ECO:0000256" key="8">
    <source>
        <dbReference type="ARBA" id="ARBA00079299"/>
    </source>
</evidence>
<dbReference type="SMART" id="SM00893">
    <property type="entry name" value="ETF"/>
    <property type="match status" value="1"/>
</dbReference>
<dbReference type="EMBL" id="CP121196">
    <property type="protein sequence ID" value="XBH16206.1"/>
    <property type="molecule type" value="Genomic_DNA"/>
</dbReference>
<dbReference type="Gene3D" id="3.40.50.620">
    <property type="entry name" value="HUPs"/>
    <property type="match status" value="1"/>
</dbReference>
<evidence type="ECO:0000256" key="5">
    <source>
        <dbReference type="ARBA" id="ARBA00022982"/>
    </source>
</evidence>
<keyword evidence="5" id="KW-0249">Electron transport</keyword>
<feature type="binding site" evidence="9">
    <location>
        <position position="213"/>
    </location>
    <ligand>
        <name>FAD</name>
        <dbReference type="ChEBI" id="CHEBI:57692"/>
    </ligand>
</feature>
<dbReference type="GO" id="GO:0050660">
    <property type="term" value="F:flavin adenine dinucleotide binding"/>
    <property type="evidence" value="ECO:0007669"/>
    <property type="project" value="InterPro"/>
</dbReference>
<dbReference type="PIRSF" id="PIRSF000089">
    <property type="entry name" value="Electra_flavoP_a"/>
    <property type="match status" value="1"/>
</dbReference>
<feature type="binding site" evidence="9">
    <location>
        <begin position="238"/>
        <end position="239"/>
    </location>
    <ligand>
        <name>FAD</name>
        <dbReference type="ChEBI" id="CHEBI:57692"/>
    </ligand>
</feature>
<keyword evidence="4 9" id="KW-0274">FAD</keyword>
<dbReference type="PANTHER" id="PTHR43153:SF1">
    <property type="entry name" value="ELECTRON TRANSFER FLAVOPROTEIN SUBUNIT ALPHA, MITOCHONDRIAL"/>
    <property type="match status" value="1"/>
</dbReference>
<keyword evidence="2" id="KW-0813">Transport</keyword>
<dbReference type="InterPro" id="IPR018206">
    <property type="entry name" value="ETF_asu_C_CS"/>
</dbReference>
<evidence type="ECO:0000313" key="11">
    <source>
        <dbReference type="EMBL" id="XBH16206.1"/>
    </source>
</evidence>
<feature type="binding site" evidence="9">
    <location>
        <begin position="269"/>
        <end position="276"/>
    </location>
    <ligand>
        <name>FAD</name>
        <dbReference type="ChEBI" id="CHEBI:57692"/>
    </ligand>
</feature>
<evidence type="ECO:0000256" key="7">
    <source>
        <dbReference type="ARBA" id="ARBA00068674"/>
    </source>
</evidence>
<evidence type="ECO:0000256" key="6">
    <source>
        <dbReference type="ARBA" id="ARBA00025649"/>
    </source>
</evidence>
<name>A0AAU7DFT7_9BACT</name>
<dbReference type="GO" id="GO:0033539">
    <property type="term" value="P:fatty acid beta-oxidation using acyl-CoA dehydrogenase"/>
    <property type="evidence" value="ECO:0007669"/>
    <property type="project" value="TreeGrafter"/>
</dbReference>
<dbReference type="InterPro" id="IPR014731">
    <property type="entry name" value="ETF_asu_C"/>
</dbReference>
<dbReference type="InterPro" id="IPR014729">
    <property type="entry name" value="Rossmann-like_a/b/a_fold"/>
</dbReference>
<dbReference type="FunFam" id="3.40.50.1220:FF:000001">
    <property type="entry name" value="Electron transfer flavoprotein, alpha subunit"/>
    <property type="match status" value="1"/>
</dbReference>
<evidence type="ECO:0000256" key="3">
    <source>
        <dbReference type="ARBA" id="ARBA00022630"/>
    </source>
</evidence>
<dbReference type="GO" id="GO:0009055">
    <property type="term" value="F:electron transfer activity"/>
    <property type="evidence" value="ECO:0007669"/>
    <property type="project" value="InterPro"/>
</dbReference>
<gene>
    <name evidence="11" type="ORF">P8935_16710</name>
</gene>
<evidence type="ECO:0000259" key="10">
    <source>
        <dbReference type="SMART" id="SM00893"/>
    </source>
</evidence>
<evidence type="ECO:0000256" key="4">
    <source>
        <dbReference type="ARBA" id="ARBA00022827"/>
    </source>
</evidence>
<dbReference type="Pfam" id="PF00766">
    <property type="entry name" value="ETF_alpha"/>
    <property type="match status" value="1"/>
</dbReference>
<dbReference type="RefSeq" id="WP_348261433.1">
    <property type="nucleotide sequence ID" value="NZ_CP121196.1"/>
</dbReference>